<evidence type="ECO:0000313" key="1">
    <source>
        <dbReference type="EMBL" id="CAH1997782.1"/>
    </source>
</evidence>
<protein>
    <submittedName>
        <fullName evidence="1">Uncharacterized protein</fullName>
    </submittedName>
</protein>
<dbReference type="AlphaFoldDB" id="A0A9P0LLK6"/>
<keyword evidence="2" id="KW-1185">Reference proteome</keyword>
<name>A0A9P0LLK6_ACAOB</name>
<dbReference type="EMBL" id="CAKOFQ010007305">
    <property type="protein sequence ID" value="CAH1997782.1"/>
    <property type="molecule type" value="Genomic_DNA"/>
</dbReference>
<reference evidence="1" key="1">
    <citation type="submission" date="2022-03" db="EMBL/GenBank/DDBJ databases">
        <authorList>
            <person name="Sayadi A."/>
        </authorList>
    </citation>
    <scope>NUCLEOTIDE SEQUENCE</scope>
</reference>
<sequence>MGIQEGQQFRKCSSLIKNINVLIEPVIEVHPARMQDLVTQLFERVLGHHLFIGAILSDLIARVQAKIYISIELDCEGGLLECVPHFQRFEPFVEFLVVLLIKSQTISQAKDEIRKQKDIAKVIKQKNSKKQWRLIQTLLGSNVASTASASSK</sequence>
<gene>
    <name evidence="1" type="ORF">ACAOBT_LOCUS23975</name>
</gene>
<proteinExistence type="predicted"/>
<evidence type="ECO:0000313" key="2">
    <source>
        <dbReference type="Proteomes" id="UP001152888"/>
    </source>
</evidence>
<comment type="caution">
    <text evidence="1">The sequence shown here is derived from an EMBL/GenBank/DDBJ whole genome shotgun (WGS) entry which is preliminary data.</text>
</comment>
<accession>A0A9P0LLK6</accession>
<dbReference type="Proteomes" id="UP001152888">
    <property type="component" value="Unassembled WGS sequence"/>
</dbReference>
<organism evidence="1 2">
    <name type="scientific">Acanthoscelides obtectus</name>
    <name type="common">Bean weevil</name>
    <name type="synonym">Bruchus obtectus</name>
    <dbReference type="NCBI Taxonomy" id="200917"/>
    <lineage>
        <taxon>Eukaryota</taxon>
        <taxon>Metazoa</taxon>
        <taxon>Ecdysozoa</taxon>
        <taxon>Arthropoda</taxon>
        <taxon>Hexapoda</taxon>
        <taxon>Insecta</taxon>
        <taxon>Pterygota</taxon>
        <taxon>Neoptera</taxon>
        <taxon>Endopterygota</taxon>
        <taxon>Coleoptera</taxon>
        <taxon>Polyphaga</taxon>
        <taxon>Cucujiformia</taxon>
        <taxon>Chrysomeloidea</taxon>
        <taxon>Chrysomelidae</taxon>
        <taxon>Bruchinae</taxon>
        <taxon>Bruchini</taxon>
        <taxon>Acanthoscelides</taxon>
    </lineage>
</organism>